<feature type="transmembrane region" description="Helical" evidence="1">
    <location>
        <begin position="125"/>
        <end position="145"/>
    </location>
</feature>
<dbReference type="GO" id="GO:0005886">
    <property type="term" value="C:plasma membrane"/>
    <property type="evidence" value="ECO:0007669"/>
    <property type="project" value="TreeGrafter"/>
</dbReference>
<gene>
    <name evidence="3" type="ORF">SAMN04488498_10565</name>
</gene>
<evidence type="ECO:0000259" key="2">
    <source>
        <dbReference type="Pfam" id="PF09335"/>
    </source>
</evidence>
<evidence type="ECO:0000313" key="4">
    <source>
        <dbReference type="Proteomes" id="UP000323300"/>
    </source>
</evidence>
<keyword evidence="4" id="KW-1185">Reference proteome</keyword>
<dbReference type="OrthoDB" id="948134at2"/>
<organism evidence="3 4">
    <name type="scientific">Neomesorhizobium albiziae</name>
    <dbReference type="NCBI Taxonomy" id="335020"/>
    <lineage>
        <taxon>Bacteria</taxon>
        <taxon>Pseudomonadati</taxon>
        <taxon>Pseudomonadota</taxon>
        <taxon>Alphaproteobacteria</taxon>
        <taxon>Hyphomicrobiales</taxon>
        <taxon>Phyllobacteriaceae</taxon>
        <taxon>Neomesorhizobium</taxon>
    </lineage>
</organism>
<keyword evidence="1" id="KW-0812">Transmembrane</keyword>
<keyword evidence="1" id="KW-0472">Membrane</keyword>
<dbReference type="Proteomes" id="UP000323300">
    <property type="component" value="Unassembled WGS sequence"/>
</dbReference>
<dbReference type="InterPro" id="IPR032816">
    <property type="entry name" value="VTT_dom"/>
</dbReference>
<feature type="transmembrane region" description="Helical" evidence="1">
    <location>
        <begin position="12"/>
        <end position="36"/>
    </location>
</feature>
<evidence type="ECO:0000313" key="3">
    <source>
        <dbReference type="EMBL" id="SFK33380.1"/>
    </source>
</evidence>
<proteinExistence type="predicted"/>
<evidence type="ECO:0000256" key="1">
    <source>
        <dbReference type="SAM" id="Phobius"/>
    </source>
</evidence>
<dbReference type="RefSeq" id="WP_149760100.1">
    <property type="nucleotide sequence ID" value="NZ_BSPE01000056.1"/>
</dbReference>
<keyword evidence="1" id="KW-1133">Transmembrane helix</keyword>
<feature type="transmembrane region" description="Helical" evidence="1">
    <location>
        <begin position="42"/>
        <end position="64"/>
    </location>
</feature>
<dbReference type="InterPro" id="IPR051311">
    <property type="entry name" value="DedA_domain"/>
</dbReference>
<protein>
    <submittedName>
        <fullName evidence="3">Membrane protein DedA, SNARE-associated domain</fullName>
    </submittedName>
</protein>
<reference evidence="3 4" key="1">
    <citation type="submission" date="2016-10" db="EMBL/GenBank/DDBJ databases">
        <authorList>
            <person name="Varghese N."/>
            <person name="Submissions S."/>
        </authorList>
    </citation>
    <scope>NUCLEOTIDE SEQUENCE [LARGE SCALE GENOMIC DNA]</scope>
    <source>
        <strain evidence="3 4">DSM 21822</strain>
    </source>
</reference>
<feature type="transmembrane region" description="Helical" evidence="1">
    <location>
        <begin position="165"/>
        <end position="183"/>
    </location>
</feature>
<sequence>MADTIHVLIAKYGLLAVFLGCIAEGESAAILGGFFAHQRVFIPWQVFSAAFAGAYLGDAALFFLGRRYSGNSFVLRMREKPGFSHAHRFITTHPNTFVFFNRYAYGMRVIGGITAGLSGIPVSRFLLLNALSALIWVTLFGSIGYLGGMGAEKLLGETLAEHQRLILALVGGLTVTALAWYAAHHFFRNGNGKEDG</sequence>
<dbReference type="PANTHER" id="PTHR42709:SF2">
    <property type="entry name" value="INNER MEMBRANE PROTEIN YOHD"/>
    <property type="match status" value="1"/>
</dbReference>
<dbReference type="Pfam" id="PF09335">
    <property type="entry name" value="VTT_dom"/>
    <property type="match status" value="1"/>
</dbReference>
<dbReference type="EMBL" id="FOSL01000005">
    <property type="protein sequence ID" value="SFK33380.1"/>
    <property type="molecule type" value="Genomic_DNA"/>
</dbReference>
<dbReference type="PANTHER" id="PTHR42709">
    <property type="entry name" value="ALKALINE PHOSPHATASE LIKE PROTEIN"/>
    <property type="match status" value="1"/>
</dbReference>
<accession>A0A1I3YNM9</accession>
<dbReference type="AlphaFoldDB" id="A0A1I3YNM9"/>
<feature type="domain" description="VTT" evidence="2">
    <location>
        <begin position="29"/>
        <end position="145"/>
    </location>
</feature>
<name>A0A1I3YNM9_9HYPH</name>